<dbReference type="RefSeq" id="WP_185136568.1">
    <property type="nucleotide sequence ID" value="NZ_BORM01000030.1"/>
</dbReference>
<feature type="compositionally biased region" description="Basic and acidic residues" evidence="1">
    <location>
        <begin position="1"/>
        <end position="11"/>
    </location>
</feature>
<proteinExistence type="predicted"/>
<evidence type="ECO:0000313" key="3">
    <source>
        <dbReference type="Proteomes" id="UP000553776"/>
    </source>
</evidence>
<accession>A0A841TVN2</accession>
<sequence>MSRGNDGKAGARADLPTVKAEDVEFSAELADEEDREAQRRAAEADRRAAEYEGE</sequence>
<comment type="caution">
    <text evidence="2">The sequence shown here is derived from an EMBL/GenBank/DDBJ whole genome shotgun (WGS) entry which is preliminary data.</text>
</comment>
<dbReference type="EMBL" id="JACJVR010000055">
    <property type="protein sequence ID" value="MBB6692577.1"/>
    <property type="molecule type" value="Genomic_DNA"/>
</dbReference>
<dbReference type="Pfam" id="PF14151">
    <property type="entry name" value="YfhD"/>
    <property type="match status" value="1"/>
</dbReference>
<evidence type="ECO:0000256" key="1">
    <source>
        <dbReference type="SAM" id="MobiDB-lite"/>
    </source>
</evidence>
<gene>
    <name evidence="2" type="ORF">H7B90_14300</name>
</gene>
<keyword evidence="3" id="KW-1185">Reference proteome</keyword>
<evidence type="ECO:0000313" key="2">
    <source>
        <dbReference type="EMBL" id="MBB6692577.1"/>
    </source>
</evidence>
<feature type="compositionally biased region" description="Acidic residues" evidence="1">
    <location>
        <begin position="23"/>
        <end position="35"/>
    </location>
</feature>
<organism evidence="2 3">
    <name type="scientific">Cohnella xylanilytica</name>
    <dbReference type="NCBI Taxonomy" id="557555"/>
    <lineage>
        <taxon>Bacteria</taxon>
        <taxon>Bacillati</taxon>
        <taxon>Bacillota</taxon>
        <taxon>Bacilli</taxon>
        <taxon>Bacillales</taxon>
        <taxon>Paenibacillaceae</taxon>
        <taxon>Cohnella</taxon>
    </lineage>
</organism>
<dbReference type="AlphaFoldDB" id="A0A841TVN2"/>
<dbReference type="Proteomes" id="UP000553776">
    <property type="component" value="Unassembled WGS sequence"/>
</dbReference>
<feature type="compositionally biased region" description="Basic and acidic residues" evidence="1">
    <location>
        <begin position="36"/>
        <end position="54"/>
    </location>
</feature>
<dbReference type="InterPro" id="IPR025435">
    <property type="entry name" value="YfhD-like"/>
</dbReference>
<name>A0A841TVN2_9BACL</name>
<feature type="region of interest" description="Disordered" evidence="1">
    <location>
        <begin position="1"/>
        <end position="54"/>
    </location>
</feature>
<reference evidence="2 3" key="1">
    <citation type="submission" date="2020-08" db="EMBL/GenBank/DDBJ databases">
        <title>Cohnella phylogeny.</title>
        <authorList>
            <person name="Dunlap C."/>
        </authorList>
    </citation>
    <scope>NUCLEOTIDE SEQUENCE [LARGE SCALE GENOMIC DNA]</scope>
    <source>
        <strain evidence="2 3">DSM 25239</strain>
    </source>
</reference>
<protein>
    <submittedName>
        <fullName evidence="2">YfhD family protein</fullName>
    </submittedName>
</protein>